<dbReference type="SMART" id="SM00700">
    <property type="entry name" value="JHBP"/>
    <property type="match status" value="1"/>
</dbReference>
<dbReference type="InterPro" id="IPR038606">
    <property type="entry name" value="To_sf"/>
</dbReference>
<dbReference type="Pfam" id="PF06585">
    <property type="entry name" value="JHBP"/>
    <property type="match status" value="1"/>
</dbReference>
<dbReference type="PANTHER" id="PTHR11008:SF15">
    <property type="entry name" value="CIRCADIAN CLOCK-CONTROLLED PROTEIN"/>
    <property type="match status" value="1"/>
</dbReference>
<feature type="signal peptide" evidence="1">
    <location>
        <begin position="1"/>
        <end position="25"/>
    </location>
</feature>
<protein>
    <submittedName>
        <fullName evidence="2">Uncharacterized protein</fullName>
    </submittedName>
</protein>
<dbReference type="Gene3D" id="3.15.10.30">
    <property type="entry name" value="Haemolymph juvenile hormone binding protein"/>
    <property type="match status" value="1"/>
</dbReference>
<name>A0A8D9ASA2_9HEMI</name>
<evidence type="ECO:0000313" key="2">
    <source>
        <dbReference type="EMBL" id="CAG6768921.1"/>
    </source>
</evidence>
<dbReference type="InterPro" id="IPR010562">
    <property type="entry name" value="Haemolymph_juvenile_hormone-bd"/>
</dbReference>
<dbReference type="GO" id="GO:0005615">
    <property type="term" value="C:extracellular space"/>
    <property type="evidence" value="ECO:0007669"/>
    <property type="project" value="TreeGrafter"/>
</dbReference>
<proteinExistence type="predicted"/>
<reference evidence="2" key="1">
    <citation type="submission" date="2021-05" db="EMBL/GenBank/DDBJ databases">
        <authorList>
            <person name="Alioto T."/>
            <person name="Alioto T."/>
            <person name="Gomez Garrido J."/>
        </authorList>
    </citation>
    <scope>NUCLEOTIDE SEQUENCE</scope>
</reference>
<sequence length="242" mass="27918">MANKMYSHIGLICVQIILCLDWSTSQDFSSFGILFSSCQRFTPQFDDCIKDAINSARPFFTTGVPEYNIPPFDPWYADEVNQVRSGYKLKLKHVKESGWQQSTITKFRANLEAGYIKFSQFFPEKYLEGEYITEAGGTTKGVWNMTLYNYSQTMTIRKSKTDPYKVNVKVNIDKIGNLNIHVSNLLRGRKRVESVLDVLINSTWRMGFPLLKPLIEDLVATAFSKIYSNIFGNYNWDILFPF</sequence>
<dbReference type="PANTHER" id="PTHR11008">
    <property type="entry name" value="PROTEIN TAKEOUT-LIKE PROTEIN"/>
    <property type="match status" value="1"/>
</dbReference>
<dbReference type="EMBL" id="HBUF01577684">
    <property type="protein sequence ID" value="CAG6768921.1"/>
    <property type="molecule type" value="Transcribed_RNA"/>
</dbReference>
<organism evidence="2">
    <name type="scientific">Cacopsylla melanoneura</name>
    <dbReference type="NCBI Taxonomy" id="428564"/>
    <lineage>
        <taxon>Eukaryota</taxon>
        <taxon>Metazoa</taxon>
        <taxon>Ecdysozoa</taxon>
        <taxon>Arthropoda</taxon>
        <taxon>Hexapoda</taxon>
        <taxon>Insecta</taxon>
        <taxon>Pterygota</taxon>
        <taxon>Neoptera</taxon>
        <taxon>Paraneoptera</taxon>
        <taxon>Hemiptera</taxon>
        <taxon>Sternorrhyncha</taxon>
        <taxon>Psylloidea</taxon>
        <taxon>Psyllidae</taxon>
        <taxon>Psyllinae</taxon>
        <taxon>Cacopsylla</taxon>
    </lineage>
</organism>
<keyword evidence="1" id="KW-0732">Signal</keyword>
<evidence type="ECO:0000256" key="1">
    <source>
        <dbReference type="SAM" id="SignalP"/>
    </source>
</evidence>
<dbReference type="AlphaFoldDB" id="A0A8D9ASA2"/>
<feature type="chain" id="PRO_5034817557" evidence="1">
    <location>
        <begin position="26"/>
        <end position="242"/>
    </location>
</feature>
<accession>A0A8D9ASA2</accession>